<comment type="caution">
    <text evidence="3">The sequence shown here is derived from an EMBL/GenBank/DDBJ whole genome shotgun (WGS) entry which is preliminary data.</text>
</comment>
<dbReference type="GO" id="GO:0032259">
    <property type="term" value="P:methylation"/>
    <property type="evidence" value="ECO:0007669"/>
    <property type="project" value="UniProtKB-KW"/>
</dbReference>
<dbReference type="NCBIfam" id="TIGR01444">
    <property type="entry name" value="fkbM_fam"/>
    <property type="match status" value="1"/>
</dbReference>
<dbReference type="PANTHER" id="PTHR34203">
    <property type="entry name" value="METHYLTRANSFERASE, FKBM FAMILY PROTEIN"/>
    <property type="match status" value="1"/>
</dbReference>
<sequence length="262" mass="28494">MLAVHRFLLTRVPGLYFHLRNVGRKAVGTRRHQRRLFAELVGPGDVVFDVGANIGEFTGAFRDLGARVVAVEPQPRLGAHLRHRFRSDPEVTVVGTAVSDHAGEATLYTTTADALATLEAARATEGTGPGAELEWGATITVPLQTLDALVAAHGEPALVKIDVEGHEHRVVRGLTTVRPTIFFEVNPPGAFDVLDTLAARGYREFFVRVAEQSDWVTRRPMSATDMAAYLKTSQENCDCLALSPEAPPDRRPAERVSGARGR</sequence>
<dbReference type="InterPro" id="IPR006342">
    <property type="entry name" value="FkbM_mtfrase"/>
</dbReference>
<evidence type="ECO:0000259" key="2">
    <source>
        <dbReference type="Pfam" id="PF05050"/>
    </source>
</evidence>
<feature type="domain" description="Methyltransferase FkbM" evidence="2">
    <location>
        <begin position="49"/>
        <end position="203"/>
    </location>
</feature>
<keyword evidence="3" id="KW-0808">Transferase</keyword>
<reference evidence="3 4" key="1">
    <citation type="submission" date="2020-02" db="EMBL/GenBank/DDBJ databases">
        <title>Geodermatophilus sabuli CPCC 205279 I12A-02694.</title>
        <authorList>
            <person name="Jiang Z."/>
        </authorList>
    </citation>
    <scope>NUCLEOTIDE SEQUENCE [LARGE SCALE GENOMIC DNA]</scope>
    <source>
        <strain evidence="3 4">I12A-02694</strain>
    </source>
</reference>
<accession>A0A7K3VZD7</accession>
<dbReference type="GO" id="GO:0008168">
    <property type="term" value="F:methyltransferase activity"/>
    <property type="evidence" value="ECO:0007669"/>
    <property type="project" value="UniProtKB-KW"/>
</dbReference>
<dbReference type="Gene3D" id="3.40.50.150">
    <property type="entry name" value="Vaccinia Virus protein VP39"/>
    <property type="match status" value="1"/>
</dbReference>
<dbReference type="InterPro" id="IPR052514">
    <property type="entry name" value="SAM-dependent_MTase"/>
</dbReference>
<evidence type="ECO:0000313" key="3">
    <source>
        <dbReference type="EMBL" id="NEK58015.1"/>
    </source>
</evidence>
<organism evidence="3 4">
    <name type="scientific">Geodermatophilus sabuli</name>
    <dbReference type="NCBI Taxonomy" id="1564158"/>
    <lineage>
        <taxon>Bacteria</taxon>
        <taxon>Bacillati</taxon>
        <taxon>Actinomycetota</taxon>
        <taxon>Actinomycetes</taxon>
        <taxon>Geodermatophilales</taxon>
        <taxon>Geodermatophilaceae</taxon>
        <taxon>Geodermatophilus</taxon>
    </lineage>
</organism>
<dbReference type="PANTHER" id="PTHR34203:SF15">
    <property type="entry name" value="SLL1173 PROTEIN"/>
    <property type="match status" value="1"/>
</dbReference>
<dbReference type="SUPFAM" id="SSF53335">
    <property type="entry name" value="S-adenosyl-L-methionine-dependent methyltransferases"/>
    <property type="match status" value="1"/>
</dbReference>
<evidence type="ECO:0000313" key="4">
    <source>
        <dbReference type="Proteomes" id="UP000470246"/>
    </source>
</evidence>
<name>A0A7K3VZD7_9ACTN</name>
<dbReference type="RefSeq" id="WP_163481354.1">
    <property type="nucleotide sequence ID" value="NZ_JAAGWF010000009.1"/>
</dbReference>
<dbReference type="InterPro" id="IPR029063">
    <property type="entry name" value="SAM-dependent_MTases_sf"/>
</dbReference>
<proteinExistence type="predicted"/>
<dbReference type="Proteomes" id="UP000470246">
    <property type="component" value="Unassembled WGS sequence"/>
</dbReference>
<feature type="region of interest" description="Disordered" evidence="1">
    <location>
        <begin position="240"/>
        <end position="262"/>
    </location>
</feature>
<dbReference type="EMBL" id="JAAGWF010000009">
    <property type="protein sequence ID" value="NEK58015.1"/>
    <property type="molecule type" value="Genomic_DNA"/>
</dbReference>
<protein>
    <submittedName>
        <fullName evidence="3">FkbM family methyltransferase</fullName>
    </submittedName>
</protein>
<keyword evidence="4" id="KW-1185">Reference proteome</keyword>
<keyword evidence="3" id="KW-0489">Methyltransferase</keyword>
<evidence type="ECO:0000256" key="1">
    <source>
        <dbReference type="SAM" id="MobiDB-lite"/>
    </source>
</evidence>
<dbReference type="Pfam" id="PF05050">
    <property type="entry name" value="Methyltransf_21"/>
    <property type="match status" value="1"/>
</dbReference>
<dbReference type="AlphaFoldDB" id="A0A7K3VZD7"/>
<gene>
    <name evidence="3" type="ORF">GCU56_09035</name>
</gene>